<evidence type="ECO:0000313" key="3">
    <source>
        <dbReference type="Proteomes" id="UP000701801"/>
    </source>
</evidence>
<dbReference type="Proteomes" id="UP000701801">
    <property type="component" value="Unassembled WGS sequence"/>
</dbReference>
<reference evidence="2" key="1">
    <citation type="submission" date="2021-07" db="EMBL/GenBank/DDBJ databases">
        <authorList>
            <person name="Durling M."/>
        </authorList>
    </citation>
    <scope>NUCLEOTIDE SEQUENCE</scope>
</reference>
<comment type="caution">
    <text evidence="2">The sequence shown here is derived from an EMBL/GenBank/DDBJ whole genome shotgun (WGS) entry which is preliminary data.</text>
</comment>
<sequence>MAVTPASTPQVVDASSDYKSYQEEIDRAFMENNPKSQTVRMESYQRETKSPKPSSFLRPTPLRLTLNVALHASEML</sequence>
<protein>
    <submittedName>
        <fullName evidence="2">Uncharacterized protein</fullName>
    </submittedName>
</protein>
<name>A0A9N9LZQ4_9HELO</name>
<organism evidence="2 3">
    <name type="scientific">Hymenoscyphus albidus</name>
    <dbReference type="NCBI Taxonomy" id="595503"/>
    <lineage>
        <taxon>Eukaryota</taxon>
        <taxon>Fungi</taxon>
        <taxon>Dikarya</taxon>
        <taxon>Ascomycota</taxon>
        <taxon>Pezizomycotina</taxon>
        <taxon>Leotiomycetes</taxon>
        <taxon>Helotiales</taxon>
        <taxon>Helotiaceae</taxon>
        <taxon>Hymenoscyphus</taxon>
    </lineage>
</organism>
<feature type="region of interest" description="Disordered" evidence="1">
    <location>
        <begin position="33"/>
        <end position="59"/>
    </location>
</feature>
<gene>
    <name evidence="2" type="ORF">HYALB_00009986</name>
</gene>
<dbReference type="AlphaFoldDB" id="A0A9N9LZQ4"/>
<evidence type="ECO:0000256" key="1">
    <source>
        <dbReference type="SAM" id="MobiDB-lite"/>
    </source>
</evidence>
<accession>A0A9N9LZQ4</accession>
<evidence type="ECO:0000313" key="2">
    <source>
        <dbReference type="EMBL" id="CAG8981566.1"/>
    </source>
</evidence>
<proteinExistence type="predicted"/>
<dbReference type="EMBL" id="CAJVRM010000495">
    <property type="protein sequence ID" value="CAG8981566.1"/>
    <property type="molecule type" value="Genomic_DNA"/>
</dbReference>
<keyword evidence="3" id="KW-1185">Reference proteome</keyword>